<dbReference type="SMART" id="SM00409">
    <property type="entry name" value="IG"/>
    <property type="match status" value="1"/>
</dbReference>
<evidence type="ECO:0000256" key="3">
    <source>
        <dbReference type="ARBA" id="ARBA00022737"/>
    </source>
</evidence>
<dbReference type="Pfam" id="PF13855">
    <property type="entry name" value="LRR_8"/>
    <property type="match status" value="2"/>
</dbReference>
<evidence type="ECO:0000256" key="4">
    <source>
        <dbReference type="ARBA" id="ARBA00023157"/>
    </source>
</evidence>
<reference evidence="10" key="1">
    <citation type="submission" date="2016-06" db="UniProtKB">
        <authorList>
            <consortium name="WormBaseParasite"/>
        </authorList>
    </citation>
    <scope>IDENTIFICATION</scope>
</reference>
<keyword evidence="5" id="KW-1133">Transmembrane helix</keyword>
<accession>A0A183IGW1</accession>
<dbReference type="SUPFAM" id="SSF48726">
    <property type="entry name" value="Immunoglobulin"/>
    <property type="match status" value="1"/>
</dbReference>
<evidence type="ECO:0000313" key="10">
    <source>
        <dbReference type="WBParaSite" id="SBAD_0000299501-mRNA-1"/>
    </source>
</evidence>
<dbReference type="Gene3D" id="2.60.40.10">
    <property type="entry name" value="Immunoglobulins"/>
    <property type="match status" value="2"/>
</dbReference>
<dbReference type="InterPro" id="IPR036179">
    <property type="entry name" value="Ig-like_dom_sf"/>
</dbReference>
<dbReference type="SUPFAM" id="SSF49265">
    <property type="entry name" value="Fibronectin type III"/>
    <property type="match status" value="1"/>
</dbReference>
<dbReference type="PROSITE" id="PS51450">
    <property type="entry name" value="LRR"/>
    <property type="match status" value="1"/>
</dbReference>
<organism evidence="10">
    <name type="scientific">Soboliphyme baturini</name>
    <dbReference type="NCBI Taxonomy" id="241478"/>
    <lineage>
        <taxon>Eukaryota</taxon>
        <taxon>Metazoa</taxon>
        <taxon>Ecdysozoa</taxon>
        <taxon>Nematoda</taxon>
        <taxon>Enoplea</taxon>
        <taxon>Dorylaimia</taxon>
        <taxon>Dioctophymatida</taxon>
        <taxon>Dioctophymatoidea</taxon>
        <taxon>Soboliphymatidae</taxon>
        <taxon>Soboliphyme</taxon>
    </lineage>
</organism>
<feature type="signal peptide" evidence="6">
    <location>
        <begin position="1"/>
        <end position="22"/>
    </location>
</feature>
<keyword evidence="3" id="KW-0677">Repeat</keyword>
<protein>
    <submittedName>
        <fullName evidence="10">Ig-like domain-containing protein</fullName>
    </submittedName>
</protein>
<dbReference type="WBParaSite" id="SBAD_0000299501-mRNA-1">
    <property type="protein sequence ID" value="SBAD_0000299501-mRNA-1"/>
    <property type="gene ID" value="SBAD_0000299501"/>
</dbReference>
<reference evidence="8 9" key="2">
    <citation type="submission" date="2018-11" db="EMBL/GenBank/DDBJ databases">
        <authorList>
            <consortium name="Pathogen Informatics"/>
        </authorList>
    </citation>
    <scope>NUCLEOTIDE SEQUENCE [LARGE SCALE GENOMIC DNA]</scope>
</reference>
<feature type="chain" id="PRO_5043140039" evidence="6">
    <location>
        <begin position="23"/>
        <end position="699"/>
    </location>
</feature>
<dbReference type="InterPro" id="IPR001611">
    <property type="entry name" value="Leu-rich_rpt"/>
</dbReference>
<keyword evidence="5" id="KW-0472">Membrane</keyword>
<dbReference type="InterPro" id="IPR003591">
    <property type="entry name" value="Leu-rich_rpt_typical-subtyp"/>
</dbReference>
<feature type="domain" description="Ig-like" evidence="7">
    <location>
        <begin position="408"/>
        <end position="498"/>
    </location>
</feature>
<dbReference type="InterPro" id="IPR013783">
    <property type="entry name" value="Ig-like_fold"/>
</dbReference>
<feature type="transmembrane region" description="Helical" evidence="5">
    <location>
        <begin position="587"/>
        <end position="609"/>
    </location>
</feature>
<dbReference type="SUPFAM" id="SSF52058">
    <property type="entry name" value="L domain-like"/>
    <property type="match status" value="1"/>
</dbReference>
<proteinExistence type="predicted"/>
<dbReference type="InterPro" id="IPR036116">
    <property type="entry name" value="FN3_sf"/>
</dbReference>
<evidence type="ECO:0000256" key="2">
    <source>
        <dbReference type="ARBA" id="ARBA00022729"/>
    </source>
</evidence>
<keyword evidence="4" id="KW-1015">Disulfide bond</keyword>
<evidence type="ECO:0000256" key="6">
    <source>
        <dbReference type="SAM" id="SignalP"/>
    </source>
</evidence>
<evidence type="ECO:0000256" key="1">
    <source>
        <dbReference type="ARBA" id="ARBA00022614"/>
    </source>
</evidence>
<dbReference type="AlphaFoldDB" id="A0A183IGW1"/>
<sequence length="699" mass="78657">MAWNVQVAANLTLGLTFVLIAGGTLNNSSCPDSCQCTSSSFGSKSASPEGVSVLCEAQDPETIQYLTASLPSNVFSFTVRYSEITGLIDFCCLEEVQVLDLSHNRISDALSYFQFTEVLELNLQHNQFQILRKDEFICFPNVEVLRLDFNEIQVIDHETFRLLKLRELHLSNNRLVYVSERIFRFLPMVESLDLSGNMLSFVHSRNFYYSRRLKVLDLSDNKIGSVDERAFEPLQRLVDINFSNNNLEEVPAAALMDMRFLQLNFNGNPIKSLKSNALDFLQVESVSFDQVEELRMVMENSFSNIKHLRKVSISNCENLEYMSPNWLANESMVEEVNLSNNNLRIIPFSSFQSPALKIVDITKNPLDCNCLSPIVANISLEKFVTDHECLQKVLRGQSTVNESNSCPPALIPSTNESLLRPVGMPAELFCAVVGLESASVTWVLPNGTSVNKYVVYPRHYATNEQLSIKYLLLNDSGTYKCTLVAAGNRRTYRTVQLTVEDPGISLYPLTVSSNSITLGWNKTVGILQHGEYKLQYGTSNEDLTVSTTTLLPNFWNTYTIAKLQPQTNYTRCTDIKTASVEPNVKAAFSYSLIALFTGSFCLLSAFCTIRCIHRRYCIWHEDKCRSRMIESLSGQGFLSSLDSIYNPGITYENSNVVNKGIEEQESAMTVTTEVKLEDDYGGECSYSKPAITRTTFDQC</sequence>
<dbReference type="InterPro" id="IPR007110">
    <property type="entry name" value="Ig-like_dom"/>
</dbReference>
<evidence type="ECO:0000256" key="5">
    <source>
        <dbReference type="SAM" id="Phobius"/>
    </source>
</evidence>
<dbReference type="EMBL" id="UZAM01007443">
    <property type="protein sequence ID" value="VDO99161.1"/>
    <property type="molecule type" value="Genomic_DNA"/>
</dbReference>
<keyword evidence="5" id="KW-0812">Transmembrane</keyword>
<keyword evidence="2 6" id="KW-0732">Signal</keyword>
<keyword evidence="1" id="KW-0433">Leucine-rich repeat</keyword>
<dbReference type="Gene3D" id="3.80.10.10">
    <property type="entry name" value="Ribonuclease Inhibitor"/>
    <property type="match status" value="2"/>
</dbReference>
<dbReference type="SMART" id="SM00369">
    <property type="entry name" value="LRR_TYP"/>
    <property type="match status" value="8"/>
</dbReference>
<evidence type="ECO:0000313" key="9">
    <source>
        <dbReference type="Proteomes" id="UP000270296"/>
    </source>
</evidence>
<dbReference type="PANTHER" id="PTHR24366">
    <property type="entry name" value="IG(IMMUNOGLOBULIN) AND LRR(LEUCINE RICH REPEAT) DOMAINS"/>
    <property type="match status" value="1"/>
</dbReference>
<dbReference type="OrthoDB" id="676979at2759"/>
<evidence type="ECO:0000259" key="7">
    <source>
        <dbReference type="PROSITE" id="PS50835"/>
    </source>
</evidence>
<evidence type="ECO:0000313" key="8">
    <source>
        <dbReference type="EMBL" id="VDO99161.1"/>
    </source>
</evidence>
<dbReference type="PROSITE" id="PS50835">
    <property type="entry name" value="IG_LIKE"/>
    <property type="match status" value="1"/>
</dbReference>
<name>A0A183IGW1_9BILA</name>
<dbReference type="InterPro" id="IPR003599">
    <property type="entry name" value="Ig_sub"/>
</dbReference>
<dbReference type="PANTHER" id="PTHR24366:SF96">
    <property type="entry name" value="LEUCINE RICH REPEAT CONTAINING 53"/>
    <property type="match status" value="1"/>
</dbReference>
<dbReference type="Proteomes" id="UP000270296">
    <property type="component" value="Unassembled WGS sequence"/>
</dbReference>
<keyword evidence="9" id="KW-1185">Reference proteome</keyword>
<dbReference type="CDD" id="cd00096">
    <property type="entry name" value="Ig"/>
    <property type="match status" value="1"/>
</dbReference>
<gene>
    <name evidence="8" type="ORF">SBAD_LOCUS2856</name>
</gene>
<dbReference type="InterPro" id="IPR032675">
    <property type="entry name" value="LRR_dom_sf"/>
</dbReference>